<keyword evidence="2 5" id="KW-0547">Nucleotide-binding</keyword>
<evidence type="ECO:0000313" key="8">
    <source>
        <dbReference type="Proteomes" id="UP000659767"/>
    </source>
</evidence>
<dbReference type="InterPro" id="IPR011761">
    <property type="entry name" value="ATP-grasp"/>
</dbReference>
<dbReference type="Gene3D" id="3.30.470.20">
    <property type="entry name" value="ATP-grasp fold, B domain"/>
    <property type="match status" value="1"/>
</dbReference>
<protein>
    <recommendedName>
        <fullName evidence="6">ATP-grasp domain-containing protein</fullName>
    </recommendedName>
</protein>
<evidence type="ECO:0000256" key="3">
    <source>
        <dbReference type="ARBA" id="ARBA00022755"/>
    </source>
</evidence>
<keyword evidence="1" id="KW-0436">Ligase</keyword>
<evidence type="ECO:0000259" key="6">
    <source>
        <dbReference type="PROSITE" id="PS50975"/>
    </source>
</evidence>
<reference evidence="8" key="1">
    <citation type="journal article" date="2019" name="Int. J. Syst. Evol. Microbiol.">
        <title>The Global Catalogue of Microorganisms (GCM) 10K type strain sequencing project: providing services to taxonomists for standard genome sequencing and annotation.</title>
        <authorList>
            <consortium name="The Broad Institute Genomics Platform"/>
            <consortium name="The Broad Institute Genome Sequencing Center for Infectious Disease"/>
            <person name="Wu L."/>
            <person name="Ma J."/>
        </authorList>
    </citation>
    <scope>NUCLEOTIDE SEQUENCE [LARGE SCALE GENOMIC DNA]</scope>
    <source>
        <strain evidence="8">JCM 4350</strain>
    </source>
</reference>
<dbReference type="Gene3D" id="3.40.50.20">
    <property type="match status" value="1"/>
</dbReference>
<evidence type="ECO:0000256" key="4">
    <source>
        <dbReference type="ARBA" id="ARBA00022840"/>
    </source>
</evidence>
<proteinExistence type="predicted"/>
<dbReference type="SUPFAM" id="SSF56059">
    <property type="entry name" value="Glutathione synthetase ATP-binding domain-like"/>
    <property type="match status" value="1"/>
</dbReference>
<dbReference type="InterPro" id="IPR003135">
    <property type="entry name" value="ATP-grasp_carboxylate-amine"/>
</dbReference>
<comment type="caution">
    <text evidence="7">The sequence shown here is derived from an EMBL/GenBank/DDBJ whole genome shotgun (WGS) entry which is preliminary data.</text>
</comment>
<evidence type="ECO:0000256" key="1">
    <source>
        <dbReference type="ARBA" id="ARBA00022598"/>
    </source>
</evidence>
<keyword evidence="8" id="KW-1185">Reference proteome</keyword>
<sequence length="403" mass="43871">MNVLLLHVMKNVLPDRIRTAEAIDHLTVITEPGHVQSYGPDVDVRLVDSVQNIDAMRRELLAVLRERPIDRIFSPFELGQGAAGYLRSHFGIPGQSYDVANNFSNKYAMKQRMAAGGLPVAGFRIAPALHHVPEAAAELGWPVVVKPMIGGGSINVCFFDGPEQFEQFSRTPAADRIRALPVPLVVEQFVPMTGECHLDGVVEDGKVVFAASSRYLVPVLERDTTFGSSILPPGDPVRSRMEEMHEQSVRSLGLESGVTHMEFFETPDGLIAGEIACRPAGGGIPEAVRLHTGVDLWQASLELALGLSPRLAPTSEEGVLAHCYLPVSPGRIVTQTPAEELEALPSVVQVDVIRKKGEVVPDHLNSAAASCLVYLRVDRPEDVDEAVRRVYRTYEIEVVAEGA</sequence>
<dbReference type="PROSITE" id="PS50975">
    <property type="entry name" value="ATP_GRASP"/>
    <property type="match status" value="1"/>
</dbReference>
<dbReference type="PANTHER" id="PTHR43585">
    <property type="entry name" value="FUMIPYRROLE BIOSYNTHESIS PROTEIN C"/>
    <property type="match status" value="1"/>
</dbReference>
<feature type="domain" description="ATP-grasp" evidence="6">
    <location>
        <begin position="110"/>
        <end position="305"/>
    </location>
</feature>
<organism evidence="7 8">
    <name type="scientific">Streptomyces badius</name>
    <dbReference type="NCBI Taxonomy" id="1941"/>
    <lineage>
        <taxon>Bacteria</taxon>
        <taxon>Bacillati</taxon>
        <taxon>Actinomycetota</taxon>
        <taxon>Actinomycetes</taxon>
        <taxon>Kitasatosporales</taxon>
        <taxon>Streptomycetaceae</taxon>
        <taxon>Streptomyces</taxon>
    </lineage>
</organism>
<name>A0ABQ2TP85_STRBA</name>
<dbReference type="RefSeq" id="WP_199889827.1">
    <property type="nucleotide sequence ID" value="NZ_BMSZ01000030.1"/>
</dbReference>
<dbReference type="Pfam" id="PF02222">
    <property type="entry name" value="ATP-grasp"/>
    <property type="match status" value="1"/>
</dbReference>
<evidence type="ECO:0000256" key="5">
    <source>
        <dbReference type="PROSITE-ProRule" id="PRU00409"/>
    </source>
</evidence>
<dbReference type="InterPro" id="IPR013815">
    <property type="entry name" value="ATP_grasp_subdomain_1"/>
</dbReference>
<dbReference type="PANTHER" id="PTHR43585:SF2">
    <property type="entry name" value="ATP-GRASP ENZYME FSQD"/>
    <property type="match status" value="1"/>
</dbReference>
<dbReference type="InterPro" id="IPR052032">
    <property type="entry name" value="ATP-dep_AA_Ligase"/>
</dbReference>
<keyword evidence="3" id="KW-0658">Purine biosynthesis</keyword>
<evidence type="ECO:0000256" key="2">
    <source>
        <dbReference type="ARBA" id="ARBA00022741"/>
    </source>
</evidence>
<accession>A0ABQ2TP85</accession>
<gene>
    <name evidence="7" type="ORF">GCM10010253_66100</name>
</gene>
<dbReference type="Gene3D" id="3.30.1490.20">
    <property type="entry name" value="ATP-grasp fold, A domain"/>
    <property type="match status" value="1"/>
</dbReference>
<dbReference type="Proteomes" id="UP000659767">
    <property type="component" value="Unassembled WGS sequence"/>
</dbReference>
<evidence type="ECO:0000313" key="7">
    <source>
        <dbReference type="EMBL" id="GGS82240.1"/>
    </source>
</evidence>
<dbReference type="EMBL" id="BMSZ01000030">
    <property type="protein sequence ID" value="GGS82240.1"/>
    <property type="molecule type" value="Genomic_DNA"/>
</dbReference>
<keyword evidence="4 5" id="KW-0067">ATP-binding</keyword>